<dbReference type="RefSeq" id="XP_001319668.1">
    <property type="nucleotide sequence ID" value="XM_001319633.1"/>
</dbReference>
<dbReference type="PANTHER" id="PTHR48103:SF2">
    <property type="entry name" value="MIDASIN"/>
    <property type="match status" value="1"/>
</dbReference>
<dbReference type="VEuPathDB" id="TrichDB:TVAGG3_0914210"/>
<evidence type="ECO:0000313" key="5">
    <source>
        <dbReference type="Proteomes" id="UP000001542"/>
    </source>
</evidence>
<evidence type="ECO:0000256" key="2">
    <source>
        <dbReference type="ARBA" id="ARBA00022840"/>
    </source>
</evidence>
<dbReference type="EMBL" id="DS113400">
    <property type="protein sequence ID" value="EAY07445.1"/>
    <property type="molecule type" value="Genomic_DNA"/>
</dbReference>
<dbReference type="GO" id="GO:0005524">
    <property type="term" value="F:ATP binding"/>
    <property type="evidence" value="ECO:0007669"/>
    <property type="project" value="UniProtKB-KW"/>
</dbReference>
<evidence type="ECO:0000313" key="4">
    <source>
        <dbReference type="EMBL" id="EAY07445.1"/>
    </source>
</evidence>
<keyword evidence="5" id="KW-1185">Reference proteome</keyword>
<reference evidence="4" key="1">
    <citation type="submission" date="2006-10" db="EMBL/GenBank/DDBJ databases">
        <authorList>
            <person name="Amadeo P."/>
            <person name="Zhao Q."/>
            <person name="Wortman J."/>
            <person name="Fraser-Liggett C."/>
            <person name="Carlton J."/>
        </authorList>
    </citation>
    <scope>NUCLEOTIDE SEQUENCE</scope>
    <source>
        <strain evidence="4">G3</strain>
    </source>
</reference>
<dbReference type="PANTHER" id="PTHR48103">
    <property type="entry name" value="MIDASIN-RELATED"/>
    <property type="match status" value="1"/>
</dbReference>
<dbReference type="InterPro" id="IPR011704">
    <property type="entry name" value="ATPase_dyneun-rel_AAA"/>
</dbReference>
<feature type="domain" description="ATPase dynein-related AAA" evidence="3">
    <location>
        <begin position="108"/>
        <end position="189"/>
    </location>
</feature>
<dbReference type="GO" id="GO:0016887">
    <property type="term" value="F:ATP hydrolysis activity"/>
    <property type="evidence" value="ECO:0007669"/>
    <property type="project" value="InterPro"/>
</dbReference>
<keyword evidence="1" id="KW-0547">Nucleotide-binding</keyword>
<protein>
    <recommendedName>
        <fullName evidence="3">ATPase dynein-related AAA domain-containing protein</fullName>
    </recommendedName>
</protein>
<evidence type="ECO:0000259" key="3">
    <source>
        <dbReference type="Pfam" id="PF07728"/>
    </source>
</evidence>
<dbReference type="Gene3D" id="3.40.50.300">
    <property type="entry name" value="P-loop containing nucleotide triphosphate hydrolases"/>
    <property type="match status" value="1"/>
</dbReference>
<reference evidence="4" key="2">
    <citation type="journal article" date="2007" name="Science">
        <title>Draft genome sequence of the sexually transmitted pathogen Trichomonas vaginalis.</title>
        <authorList>
            <person name="Carlton J.M."/>
            <person name="Hirt R.P."/>
            <person name="Silva J.C."/>
            <person name="Delcher A.L."/>
            <person name="Schatz M."/>
            <person name="Zhao Q."/>
            <person name="Wortman J.R."/>
            <person name="Bidwell S.L."/>
            <person name="Alsmark U.C.M."/>
            <person name="Besteiro S."/>
            <person name="Sicheritz-Ponten T."/>
            <person name="Noel C.J."/>
            <person name="Dacks J.B."/>
            <person name="Foster P.G."/>
            <person name="Simillion C."/>
            <person name="Van de Peer Y."/>
            <person name="Miranda-Saavedra D."/>
            <person name="Barton G.J."/>
            <person name="Westrop G.D."/>
            <person name="Mueller S."/>
            <person name="Dessi D."/>
            <person name="Fiori P.L."/>
            <person name="Ren Q."/>
            <person name="Paulsen I."/>
            <person name="Zhang H."/>
            <person name="Bastida-Corcuera F.D."/>
            <person name="Simoes-Barbosa A."/>
            <person name="Brown M.T."/>
            <person name="Hayes R.D."/>
            <person name="Mukherjee M."/>
            <person name="Okumura C.Y."/>
            <person name="Schneider R."/>
            <person name="Smith A.J."/>
            <person name="Vanacova S."/>
            <person name="Villalvazo M."/>
            <person name="Haas B.J."/>
            <person name="Pertea M."/>
            <person name="Feldblyum T.V."/>
            <person name="Utterback T.R."/>
            <person name="Shu C.L."/>
            <person name="Osoegawa K."/>
            <person name="de Jong P.J."/>
            <person name="Hrdy I."/>
            <person name="Horvathova L."/>
            <person name="Zubacova Z."/>
            <person name="Dolezal P."/>
            <person name="Malik S.B."/>
            <person name="Logsdon J.M. Jr."/>
            <person name="Henze K."/>
            <person name="Gupta A."/>
            <person name="Wang C.C."/>
            <person name="Dunne R.L."/>
            <person name="Upcroft J.A."/>
            <person name="Upcroft P."/>
            <person name="White O."/>
            <person name="Salzberg S.L."/>
            <person name="Tang P."/>
            <person name="Chiu C.-H."/>
            <person name="Lee Y.-S."/>
            <person name="Embley T.M."/>
            <person name="Coombs G.H."/>
            <person name="Mottram J.C."/>
            <person name="Tachezy J."/>
            <person name="Fraser-Liggett C.M."/>
            <person name="Johnson P.J."/>
        </authorList>
    </citation>
    <scope>NUCLEOTIDE SEQUENCE [LARGE SCALE GENOMIC DNA]</scope>
    <source>
        <strain evidence="4">G3</strain>
    </source>
</reference>
<dbReference type="SUPFAM" id="SSF52540">
    <property type="entry name" value="P-loop containing nucleoside triphosphate hydrolases"/>
    <property type="match status" value="1"/>
</dbReference>
<dbReference type="eggNOG" id="KOG1808">
    <property type="taxonomic scope" value="Eukaryota"/>
</dbReference>
<evidence type="ECO:0000256" key="1">
    <source>
        <dbReference type="ARBA" id="ARBA00022741"/>
    </source>
</evidence>
<dbReference type="VEuPathDB" id="TrichDB:TVAG_419870"/>
<accession>A2EIW1</accession>
<dbReference type="STRING" id="5722.A2EIW1"/>
<dbReference type="Pfam" id="PF07728">
    <property type="entry name" value="AAA_5"/>
    <property type="match status" value="1"/>
</dbReference>
<dbReference type="OrthoDB" id="422220at2759"/>
<dbReference type="AlphaFoldDB" id="A2EIW1"/>
<proteinExistence type="predicted"/>
<dbReference type="InterPro" id="IPR027417">
    <property type="entry name" value="P-loop_NTPase"/>
</dbReference>
<keyword evidence="2" id="KW-0067">ATP-binding</keyword>
<name>A2EIW1_TRIV3</name>
<dbReference type="Proteomes" id="UP000001542">
    <property type="component" value="Unassembled WGS sequence"/>
</dbReference>
<sequence length="470" mass="54608">MGQNLVVLQLNTETSDSIVYGGYKPLSELRIEQRTEISSMLEELGKTNSFIKKIQIKDWKPNTLKNIVNELNENKILIRNQNQLTLLDNLINKISNACQFYNLIDKYDSVIVKAMKEGKWLLLDGIEACPSVILDRIISLFSSTPKLDLYEKGTDNEIIAKQNFRVFMTYNPYEATTRQRISPSLLNRCFVYTLDPIDQDFNDSFNTIFGILSQVKNLGFTSTSDFQKIVVRFVNVHLKMKSENNSNIDARTLVRLAQSLAISAPLNRTKVESILYSNYSDTLEMDDQQKTKIWNYFSEKIDENKLKRIKNSVVSHSTELDSLRNSLAELKRSNKFSIKIFIQTFLRLPFENYESFQNALTFDNQYCDVFKLISDFIKESEKLIQNDRKFDGKSLGKIQKGEFPIFDDFLLRINFYLFITDKYQVDAIEYTANDLMLLHQIDKAKSLNDALFYLLSLRKFIPNILLHPIS</sequence>
<dbReference type="KEGG" id="tva:4765336"/>
<dbReference type="InParanoid" id="A2EIW1"/>
<organism evidence="4 5">
    <name type="scientific">Trichomonas vaginalis (strain ATCC PRA-98 / G3)</name>
    <dbReference type="NCBI Taxonomy" id="412133"/>
    <lineage>
        <taxon>Eukaryota</taxon>
        <taxon>Metamonada</taxon>
        <taxon>Parabasalia</taxon>
        <taxon>Trichomonadida</taxon>
        <taxon>Trichomonadidae</taxon>
        <taxon>Trichomonas</taxon>
    </lineage>
</organism>
<gene>
    <name evidence="4" type="ORF">TVAG_419870</name>
</gene>